<evidence type="ECO:0000256" key="1">
    <source>
        <dbReference type="ARBA" id="ARBA00000829"/>
    </source>
</evidence>
<dbReference type="InterPro" id="IPR013783">
    <property type="entry name" value="Ig-like_fold"/>
</dbReference>
<comment type="catalytic activity">
    <reaction evidence="1">
        <text>Hydrolysis of terminal, non-reducing beta-D-mannose residues in beta-D-mannosides.</text>
        <dbReference type="EC" id="3.2.1.25"/>
    </reaction>
</comment>
<dbReference type="InterPro" id="IPR008979">
    <property type="entry name" value="Galactose-bd-like_sf"/>
</dbReference>
<dbReference type="Pfam" id="PF02836">
    <property type="entry name" value="Glyco_hydro_2_C"/>
    <property type="match status" value="1"/>
</dbReference>
<dbReference type="InterPro" id="IPR041625">
    <property type="entry name" value="Beta-mannosidase_Ig"/>
</dbReference>
<dbReference type="InterPro" id="IPR041447">
    <property type="entry name" value="Mannosidase_ig"/>
</dbReference>
<dbReference type="InterPro" id="IPR054593">
    <property type="entry name" value="Beta-mannosidase-like_N2"/>
</dbReference>
<dbReference type="Gene3D" id="3.20.20.80">
    <property type="entry name" value="Glycosidases"/>
    <property type="match status" value="1"/>
</dbReference>
<dbReference type="GO" id="GO:0004567">
    <property type="term" value="F:beta-mannosidase activity"/>
    <property type="evidence" value="ECO:0007669"/>
    <property type="project" value="UniProtKB-EC"/>
</dbReference>
<dbReference type="FunFam" id="2.60.120.260:FF:000060">
    <property type="entry name" value="Probable beta-mannosidase"/>
    <property type="match status" value="1"/>
</dbReference>
<dbReference type="GO" id="GO:0006516">
    <property type="term" value="P:glycoprotein catabolic process"/>
    <property type="evidence" value="ECO:0007669"/>
    <property type="project" value="TreeGrafter"/>
</dbReference>
<dbReference type="GO" id="GO:0005975">
    <property type="term" value="P:carbohydrate metabolic process"/>
    <property type="evidence" value="ECO:0007669"/>
    <property type="project" value="InterPro"/>
</dbReference>
<evidence type="ECO:0000256" key="18">
    <source>
        <dbReference type="ARBA" id="ARBA00038429"/>
    </source>
</evidence>
<evidence type="ECO:0000259" key="24">
    <source>
        <dbReference type="Pfam" id="PF17786"/>
    </source>
</evidence>
<keyword evidence="10" id="KW-0964">Secreted</keyword>
<dbReference type="SUPFAM" id="SSF49303">
    <property type="entry name" value="beta-Galactosidase/glucuronidase domain"/>
    <property type="match status" value="3"/>
</dbReference>
<dbReference type="PANTHER" id="PTHR43730">
    <property type="entry name" value="BETA-MANNOSIDASE"/>
    <property type="match status" value="1"/>
</dbReference>
<feature type="domain" description="Mannosidase Ig/CBM-like" evidence="24">
    <location>
        <begin position="717"/>
        <end position="805"/>
    </location>
</feature>
<evidence type="ECO:0000256" key="2">
    <source>
        <dbReference type="ARBA" id="ARBA00003150"/>
    </source>
</evidence>
<feature type="domain" description="Beta-mannosidase-like galactose-binding" evidence="25">
    <location>
        <begin position="65"/>
        <end position="244"/>
    </location>
</feature>
<dbReference type="Pfam" id="PF22666">
    <property type="entry name" value="Glyco_hydro_2_N2"/>
    <property type="match status" value="1"/>
</dbReference>
<evidence type="ECO:0000256" key="5">
    <source>
        <dbReference type="ARBA" id="ARBA00004740"/>
    </source>
</evidence>
<dbReference type="InterPro" id="IPR006102">
    <property type="entry name" value="Ig-like_GH2"/>
</dbReference>
<comment type="subunit">
    <text evidence="6">Monomer.</text>
</comment>
<dbReference type="Pfam" id="PF17786">
    <property type="entry name" value="Mannosidase_ig"/>
    <property type="match status" value="1"/>
</dbReference>
<protein>
    <recommendedName>
        <fullName evidence="9">Beta-mannosidase</fullName>
        <ecNumber evidence="8">3.2.1.25</ecNumber>
    </recommendedName>
    <alternativeName>
        <fullName evidence="19">Beta-mannosidase B</fullName>
    </alternativeName>
    <alternativeName>
        <fullName evidence="17">Lysosomal beta A mannosidase</fullName>
    </alternativeName>
    <alternativeName>
        <fullName evidence="20">Mannanase B</fullName>
    </alternativeName>
</protein>
<evidence type="ECO:0000256" key="20">
    <source>
        <dbReference type="ARBA" id="ARBA00041614"/>
    </source>
</evidence>
<dbReference type="InterPro" id="IPR017853">
    <property type="entry name" value="GH"/>
</dbReference>
<comment type="similarity">
    <text evidence="18">Belongs to the glycosyl hydrolase 2 family. Beta-mannosidase B subfamily.</text>
</comment>
<dbReference type="Gene3D" id="2.60.40.10">
    <property type="entry name" value="Immunoglobulins"/>
    <property type="match status" value="3"/>
</dbReference>
<dbReference type="PANTHER" id="PTHR43730:SF1">
    <property type="entry name" value="BETA-MANNOSIDASE"/>
    <property type="match status" value="1"/>
</dbReference>
<evidence type="ECO:0000259" key="23">
    <source>
        <dbReference type="Pfam" id="PF17753"/>
    </source>
</evidence>
<evidence type="ECO:0000256" key="7">
    <source>
        <dbReference type="ARBA" id="ARBA00011738"/>
    </source>
</evidence>
<evidence type="ECO:0000256" key="15">
    <source>
        <dbReference type="ARBA" id="ARBA00023228"/>
    </source>
</evidence>
<feature type="domain" description="Beta-mannosidase Ig-fold" evidence="23">
    <location>
        <begin position="808"/>
        <end position="883"/>
    </location>
</feature>
<evidence type="ECO:0000256" key="10">
    <source>
        <dbReference type="ARBA" id="ARBA00022525"/>
    </source>
</evidence>
<dbReference type="SUPFAM" id="SSF51445">
    <property type="entry name" value="(Trans)glycosidases"/>
    <property type="match status" value="1"/>
</dbReference>
<dbReference type="FunFam" id="3.20.20.80:FF:000050">
    <property type="entry name" value="Beta-mannosidase B"/>
    <property type="match status" value="1"/>
</dbReference>
<keyword evidence="11" id="KW-0732">Signal</keyword>
<name>A0A2V3ZY81_9BACT</name>
<evidence type="ECO:0000256" key="14">
    <source>
        <dbReference type="ARBA" id="ARBA00023180"/>
    </source>
</evidence>
<dbReference type="SUPFAM" id="SSF49785">
    <property type="entry name" value="Galactose-binding domain-like"/>
    <property type="match status" value="1"/>
</dbReference>
<keyword evidence="16" id="KW-0326">Glycosidase</keyword>
<feature type="domain" description="Glycoside hydrolase family 2 catalytic" evidence="22">
    <location>
        <begin position="374"/>
        <end position="494"/>
    </location>
</feature>
<evidence type="ECO:0000256" key="11">
    <source>
        <dbReference type="ARBA" id="ARBA00022729"/>
    </source>
</evidence>
<evidence type="ECO:0000256" key="17">
    <source>
        <dbReference type="ARBA" id="ARBA00032581"/>
    </source>
</evidence>
<dbReference type="Gene3D" id="2.60.120.260">
    <property type="entry name" value="Galactose-binding domain-like"/>
    <property type="match status" value="1"/>
</dbReference>
<dbReference type="Pfam" id="PF17753">
    <property type="entry name" value="Ig_mannosidase"/>
    <property type="match status" value="1"/>
</dbReference>
<evidence type="ECO:0000313" key="27">
    <source>
        <dbReference type="Proteomes" id="UP000248079"/>
    </source>
</evidence>
<comment type="pathway">
    <text evidence="5">Glycan metabolism; N-glycan degradation.</text>
</comment>
<keyword evidence="12" id="KW-0378">Hydrolase</keyword>
<accession>A0A2V3ZY81</accession>
<evidence type="ECO:0000256" key="13">
    <source>
        <dbReference type="ARBA" id="ARBA00023157"/>
    </source>
</evidence>
<organism evidence="26 27">
    <name type="scientific">Marinifilum breve</name>
    <dbReference type="NCBI Taxonomy" id="2184082"/>
    <lineage>
        <taxon>Bacteria</taxon>
        <taxon>Pseudomonadati</taxon>
        <taxon>Bacteroidota</taxon>
        <taxon>Bacteroidia</taxon>
        <taxon>Marinilabiliales</taxon>
        <taxon>Marinifilaceae</taxon>
    </lineage>
</organism>
<dbReference type="InterPro" id="IPR006103">
    <property type="entry name" value="Glyco_hydro_2_cat"/>
</dbReference>
<keyword evidence="15" id="KW-0458">Lysosome</keyword>
<comment type="subunit">
    <text evidence="7">Homodimer.</text>
</comment>
<dbReference type="Proteomes" id="UP000248079">
    <property type="component" value="Unassembled WGS sequence"/>
</dbReference>
<proteinExistence type="inferred from homology"/>
<comment type="caution">
    <text evidence="26">The sequence shown here is derived from an EMBL/GenBank/DDBJ whole genome shotgun (WGS) entry which is preliminary data.</text>
</comment>
<keyword evidence="27" id="KW-1185">Reference proteome</keyword>
<keyword evidence="13" id="KW-1015">Disulfide bond</keyword>
<evidence type="ECO:0000313" key="26">
    <source>
        <dbReference type="EMBL" id="PXX98073.1"/>
    </source>
</evidence>
<evidence type="ECO:0000256" key="6">
    <source>
        <dbReference type="ARBA" id="ARBA00011245"/>
    </source>
</evidence>
<evidence type="ECO:0000256" key="19">
    <source>
        <dbReference type="ARBA" id="ARBA00041069"/>
    </source>
</evidence>
<keyword evidence="14" id="KW-0325">Glycoprotein</keyword>
<dbReference type="AlphaFoldDB" id="A0A2V3ZY81"/>
<evidence type="ECO:0000256" key="8">
    <source>
        <dbReference type="ARBA" id="ARBA00012754"/>
    </source>
</evidence>
<feature type="domain" description="Glycoside hydrolase family 2 immunoglobulin-like beta-sandwich" evidence="21">
    <location>
        <begin position="254"/>
        <end position="357"/>
    </location>
</feature>
<reference evidence="26 27" key="1">
    <citation type="submission" date="2018-05" db="EMBL/GenBank/DDBJ databases">
        <title>Marinifilum breve JC075T sp. nov., a marine bacterium isolated from Yongle Blue Hole in the South China Sea.</title>
        <authorList>
            <person name="Fu T."/>
        </authorList>
    </citation>
    <scope>NUCLEOTIDE SEQUENCE [LARGE SCALE GENOMIC DNA]</scope>
    <source>
        <strain evidence="26 27">JC075</strain>
    </source>
</reference>
<evidence type="ECO:0000256" key="12">
    <source>
        <dbReference type="ARBA" id="ARBA00022801"/>
    </source>
</evidence>
<evidence type="ECO:0000259" key="25">
    <source>
        <dbReference type="Pfam" id="PF22666"/>
    </source>
</evidence>
<dbReference type="InterPro" id="IPR050887">
    <property type="entry name" value="Beta-mannosidase_GH2"/>
</dbReference>
<sequence>MFGLQFIGFFFLIILVLEFPKPKQKFKNNFMSRLCLALVVVLLFLLGCKSQNQNSMIVKELNSNWEFSEKDSVNWLPAEVPGCVHTDLLANGKIDDPFYRLNEHDLQWIDKKDWIYKTEFELDQNFFNKDRLALDFKGLDTYADVYLNDHKVLSADNMFREWMVDVKKYLKIGKNQLKIEFQSPINKGLKLYDANGFVYPGAENDQAELGQVEGNKRVSIYTRKAGYHYGWDWGPRLVSSGIWRPIYLKAWENARIKDLQIVQNEVSEESAKFTAVLELETEQEVKADILIQNDGVELAASEVLLKKGIRKYELGFDIEDPKFWWPNGLGDQYLYNIKVQVKINGKKEEASHRIGIRTVEVVREKDEKGTSFFFRVNGVPVFMKGANYIPNDIFPSRVSQEQLKKVIATAKKSNMNMLRVWGGGYYEDDLFYDLCDEEGILVWQDFMFACAMYPGDQKFLDNVKLEARDNIKRLRNHPSIALWCGNNEILVAWNNWGWKKQANEQGEEVTKKVWKAYTDIFHEVLPKAVKEYDPSRFYWSSSPSSGIGIKPDLVNGDDHYWGVWWGKEPFETYATHIARFMSEYGFQSFPEMKSVRKYAEPKDYDIYSEVMKSHQRSSIGNETIEYYMLKDYKKPKDFESFLYVNHVLQAEGIKFALEGHRRAMPYCMGSLYWQINDCWPVASWSSTDYYQEWKALQYYVKKGFEPLLVSPYFENDRIKVAVVNDPLKEVNAKLIMKVLDFSGKEKWSKSKDISIRKNSSEVFFTHELKSFLQNRNPKKELFSVELRMGEDVLARNILYFKPVKDLILSKPNVDFKITEEKEAYEISLSSDVLAKNVFLSLGDEDGFFSDNYFDVLAGENVNIKLETELSLAEIKKVIQLRTLDTTFE</sequence>
<evidence type="ECO:0000259" key="22">
    <source>
        <dbReference type="Pfam" id="PF02836"/>
    </source>
</evidence>
<comment type="subcellular location">
    <subcellularLocation>
        <location evidence="3">Lysosome</location>
    </subcellularLocation>
    <subcellularLocation>
        <location evidence="4">Secreted</location>
    </subcellularLocation>
</comment>
<gene>
    <name evidence="26" type="ORF">DF185_17240</name>
</gene>
<dbReference type="EC" id="3.2.1.25" evidence="8"/>
<evidence type="ECO:0000259" key="21">
    <source>
        <dbReference type="Pfam" id="PF00703"/>
    </source>
</evidence>
<evidence type="ECO:0000256" key="16">
    <source>
        <dbReference type="ARBA" id="ARBA00023295"/>
    </source>
</evidence>
<dbReference type="GO" id="GO:0005764">
    <property type="term" value="C:lysosome"/>
    <property type="evidence" value="ECO:0007669"/>
    <property type="project" value="UniProtKB-SubCell"/>
</dbReference>
<dbReference type="Pfam" id="PF00703">
    <property type="entry name" value="Glyco_hydro_2"/>
    <property type="match status" value="1"/>
</dbReference>
<comment type="function">
    <text evidence="2">Exoglycosidase that cleaves the single beta-linked mannose residue from the non-reducing end of all N-linked glycoprotein oligosaccharides.</text>
</comment>
<evidence type="ECO:0000256" key="4">
    <source>
        <dbReference type="ARBA" id="ARBA00004613"/>
    </source>
</evidence>
<dbReference type="EMBL" id="QFLI01000008">
    <property type="protein sequence ID" value="PXX98073.1"/>
    <property type="molecule type" value="Genomic_DNA"/>
</dbReference>
<evidence type="ECO:0000256" key="3">
    <source>
        <dbReference type="ARBA" id="ARBA00004371"/>
    </source>
</evidence>
<dbReference type="InterPro" id="IPR036156">
    <property type="entry name" value="Beta-gal/glucu_dom_sf"/>
</dbReference>
<evidence type="ECO:0000256" key="9">
    <source>
        <dbReference type="ARBA" id="ARBA00015707"/>
    </source>
</evidence>
<dbReference type="GO" id="GO:0005576">
    <property type="term" value="C:extracellular region"/>
    <property type="evidence" value="ECO:0007669"/>
    <property type="project" value="UniProtKB-SubCell"/>
</dbReference>